<keyword evidence="1" id="KW-1133">Transmembrane helix</keyword>
<reference evidence="2" key="1">
    <citation type="journal article" date="2015" name="Nature">
        <title>Complex archaea that bridge the gap between prokaryotes and eukaryotes.</title>
        <authorList>
            <person name="Spang A."/>
            <person name="Saw J.H."/>
            <person name="Jorgensen S.L."/>
            <person name="Zaremba-Niedzwiedzka K."/>
            <person name="Martijn J."/>
            <person name="Lind A.E."/>
            <person name="van Eijk R."/>
            <person name="Schleper C."/>
            <person name="Guy L."/>
            <person name="Ettema T.J."/>
        </authorList>
    </citation>
    <scope>NUCLEOTIDE SEQUENCE</scope>
</reference>
<dbReference type="InterPro" id="IPR008407">
    <property type="entry name" value="Brnchd-chn_aa_trnsp_AzlD"/>
</dbReference>
<keyword evidence="1" id="KW-0472">Membrane</keyword>
<proteinExistence type="predicted"/>
<evidence type="ECO:0000256" key="1">
    <source>
        <dbReference type="SAM" id="Phobius"/>
    </source>
</evidence>
<organism evidence="2">
    <name type="scientific">marine sediment metagenome</name>
    <dbReference type="NCBI Taxonomy" id="412755"/>
    <lineage>
        <taxon>unclassified sequences</taxon>
        <taxon>metagenomes</taxon>
        <taxon>ecological metagenomes</taxon>
    </lineage>
</organism>
<protein>
    <recommendedName>
        <fullName evidence="3">Branched-chain amino acid transport</fullName>
    </recommendedName>
</protein>
<evidence type="ECO:0008006" key="3">
    <source>
        <dbReference type="Google" id="ProtNLM"/>
    </source>
</evidence>
<evidence type="ECO:0000313" key="2">
    <source>
        <dbReference type="EMBL" id="KKM80510.1"/>
    </source>
</evidence>
<sequence length="116" mass="12522">MSETVYLSVFIAVAAVATFATRIIPFLFFERHTEHPLIKHLGRFLPAAVMALLATVFLQRSGDWAATVPGADAILAGALVVIIHLWRRNALLSIATGTAAYMLIRQTGILETGFAG</sequence>
<gene>
    <name evidence="2" type="ORF">LCGC14_1339160</name>
</gene>
<comment type="caution">
    <text evidence="2">The sequence shown here is derived from an EMBL/GenBank/DDBJ whole genome shotgun (WGS) entry which is preliminary data.</text>
</comment>
<name>A0A0F9MV49_9ZZZZ</name>
<feature type="transmembrane region" description="Helical" evidence="1">
    <location>
        <begin position="64"/>
        <end position="86"/>
    </location>
</feature>
<dbReference type="Pfam" id="PF05437">
    <property type="entry name" value="AzlD"/>
    <property type="match status" value="1"/>
</dbReference>
<feature type="transmembrane region" description="Helical" evidence="1">
    <location>
        <begin position="6"/>
        <end position="29"/>
    </location>
</feature>
<dbReference type="PIRSF" id="PIRSF003203">
    <property type="entry name" value="AzlD"/>
    <property type="match status" value="1"/>
</dbReference>
<accession>A0A0F9MV49</accession>
<dbReference type="EMBL" id="LAZR01008171">
    <property type="protein sequence ID" value="KKM80510.1"/>
    <property type="molecule type" value="Genomic_DNA"/>
</dbReference>
<dbReference type="AlphaFoldDB" id="A0A0F9MV49"/>
<keyword evidence="1" id="KW-0812">Transmembrane</keyword>